<accession>A0ABV9P272</accession>
<evidence type="ECO:0000313" key="1">
    <source>
        <dbReference type="EMBL" id="MFC4739708.1"/>
    </source>
</evidence>
<evidence type="ECO:0000313" key="2">
    <source>
        <dbReference type="Proteomes" id="UP001595885"/>
    </source>
</evidence>
<sequence length="206" mass="22823">MTKIITFIVILVSGIVSSQTNYETGMAKGLSLWSEGKNTEAVATFERIASAESKEWLPNYYVALIDALSSYETQDKEKVKSLLESAQNALDIELKKDSQNAELLVVQGLIYTSWIIADPMTNGMRYSGMATGVYAKAEKLAPENPRVVFLKAEFEMGSAKYFGQDTTPMCEQIAKSIPLFENFVPATPFHPNWGLERAKEVSANCN</sequence>
<dbReference type="InterPro" id="IPR011990">
    <property type="entry name" value="TPR-like_helical_dom_sf"/>
</dbReference>
<dbReference type="Proteomes" id="UP001595885">
    <property type="component" value="Unassembled WGS sequence"/>
</dbReference>
<dbReference type="SUPFAM" id="SSF48452">
    <property type="entry name" value="TPR-like"/>
    <property type="match status" value="1"/>
</dbReference>
<name>A0ABV9P272_9FLAO</name>
<comment type="caution">
    <text evidence="1">The sequence shown here is derived from an EMBL/GenBank/DDBJ whole genome shotgun (WGS) entry which is preliminary data.</text>
</comment>
<keyword evidence="2" id="KW-1185">Reference proteome</keyword>
<dbReference type="RefSeq" id="WP_379739649.1">
    <property type="nucleotide sequence ID" value="NZ_JBHSGW010000004.1"/>
</dbReference>
<gene>
    <name evidence="1" type="ORF">ACFO3U_06840</name>
</gene>
<organism evidence="1 2">
    <name type="scientific">Flavobacterium ponti</name>
    <dbReference type="NCBI Taxonomy" id="665133"/>
    <lineage>
        <taxon>Bacteria</taxon>
        <taxon>Pseudomonadati</taxon>
        <taxon>Bacteroidota</taxon>
        <taxon>Flavobacteriia</taxon>
        <taxon>Flavobacteriales</taxon>
        <taxon>Flavobacteriaceae</taxon>
        <taxon>Flavobacterium</taxon>
    </lineage>
</organism>
<protein>
    <recommendedName>
        <fullName evidence="3">Tetratricopeptide repeat protein</fullName>
    </recommendedName>
</protein>
<reference evidence="2" key="1">
    <citation type="journal article" date="2019" name="Int. J. Syst. Evol. Microbiol.">
        <title>The Global Catalogue of Microorganisms (GCM) 10K type strain sequencing project: providing services to taxonomists for standard genome sequencing and annotation.</title>
        <authorList>
            <consortium name="The Broad Institute Genomics Platform"/>
            <consortium name="The Broad Institute Genome Sequencing Center for Infectious Disease"/>
            <person name="Wu L."/>
            <person name="Ma J."/>
        </authorList>
    </citation>
    <scope>NUCLEOTIDE SEQUENCE [LARGE SCALE GENOMIC DNA]</scope>
    <source>
        <strain evidence="2">CCUG 50349</strain>
    </source>
</reference>
<proteinExistence type="predicted"/>
<evidence type="ECO:0008006" key="3">
    <source>
        <dbReference type="Google" id="ProtNLM"/>
    </source>
</evidence>
<dbReference type="EMBL" id="JBHSGW010000004">
    <property type="protein sequence ID" value="MFC4739708.1"/>
    <property type="molecule type" value="Genomic_DNA"/>
</dbReference>